<evidence type="ECO:0000313" key="3">
    <source>
        <dbReference type="Proteomes" id="UP000248014"/>
    </source>
</evidence>
<comment type="caution">
    <text evidence="2">The sequence shown here is derived from an EMBL/GenBank/DDBJ whole genome shotgun (WGS) entry which is preliminary data.</text>
</comment>
<proteinExistence type="predicted"/>
<organism evidence="2 3">
    <name type="scientific">Blastomonas natatoria</name>
    <dbReference type="NCBI Taxonomy" id="34015"/>
    <lineage>
        <taxon>Bacteria</taxon>
        <taxon>Pseudomonadati</taxon>
        <taxon>Pseudomonadota</taxon>
        <taxon>Alphaproteobacteria</taxon>
        <taxon>Sphingomonadales</taxon>
        <taxon>Sphingomonadaceae</taxon>
        <taxon>Blastomonas</taxon>
    </lineage>
</organism>
<feature type="chain" id="PRO_5016068894" description="Integral membrane protein DUF2282" evidence="1">
    <location>
        <begin position="29"/>
        <end position="89"/>
    </location>
</feature>
<feature type="signal peptide" evidence="1">
    <location>
        <begin position="1"/>
        <end position="28"/>
    </location>
</feature>
<dbReference type="OrthoDB" id="5616300at2"/>
<dbReference type="AlphaFoldDB" id="A0A2V3V865"/>
<protein>
    <recommendedName>
        <fullName evidence="4">Integral membrane protein DUF2282</fullName>
    </recommendedName>
</protein>
<reference evidence="2 3" key="1">
    <citation type="submission" date="2018-05" db="EMBL/GenBank/DDBJ databases">
        <title>Genomic Encyclopedia of Type Strains, Phase IV (KMG-IV): sequencing the most valuable type-strain genomes for metagenomic binning, comparative biology and taxonomic classification.</title>
        <authorList>
            <person name="Goeker M."/>
        </authorList>
    </citation>
    <scope>NUCLEOTIDE SEQUENCE [LARGE SCALE GENOMIC DNA]</scope>
    <source>
        <strain evidence="2 3">DSM 3183</strain>
    </source>
</reference>
<sequence>MNSANKTISLAATAAMLAMTGLSISAHAAEKAKPKDLVHCYGINTCKGTSDCATAKTSCKGQNECKGNGFIATTAKECAAKGGSLTEPK</sequence>
<evidence type="ECO:0008006" key="4">
    <source>
        <dbReference type="Google" id="ProtNLM"/>
    </source>
</evidence>
<evidence type="ECO:0000313" key="2">
    <source>
        <dbReference type="EMBL" id="PXW77750.1"/>
    </source>
</evidence>
<name>A0A2V3V865_9SPHN</name>
<gene>
    <name evidence="2" type="ORF">C7451_104246</name>
</gene>
<accession>A0A2V3V865</accession>
<keyword evidence="3" id="KW-1185">Reference proteome</keyword>
<dbReference type="RefSeq" id="WP_110298216.1">
    <property type="nucleotide sequence ID" value="NZ_QJJM01000004.1"/>
</dbReference>
<dbReference type="Proteomes" id="UP000248014">
    <property type="component" value="Unassembled WGS sequence"/>
</dbReference>
<dbReference type="EMBL" id="QJJM01000004">
    <property type="protein sequence ID" value="PXW77750.1"/>
    <property type="molecule type" value="Genomic_DNA"/>
</dbReference>
<keyword evidence="1" id="KW-0732">Signal</keyword>
<evidence type="ECO:0000256" key="1">
    <source>
        <dbReference type="SAM" id="SignalP"/>
    </source>
</evidence>